<feature type="transmembrane region" description="Helical" evidence="1">
    <location>
        <begin position="87"/>
        <end position="106"/>
    </location>
</feature>
<proteinExistence type="predicted"/>
<name>A0A1L9QLX0_9CYAN</name>
<sequence length="200" mass="22714">MKPKFSTLILLTVICAILLTPFVFSPNYIPVLRLNDFDLYLAFQSELYKQITGYLSLSFVLLEMALTLRKRGRSWKVKIKVPGSIQLWRSLHVFLGIALVGSTFIHTIGVRGLNFNAIFLWVFFLVTLSALVGVVAETGIIESSQRYFRFSLSSTPGNTGISKGVLIRNLRGIWLTSHIILVSMFLVMLVFHIIIAYYYQ</sequence>
<dbReference type="Proteomes" id="UP000183940">
    <property type="component" value="Unassembled WGS sequence"/>
</dbReference>
<keyword evidence="1" id="KW-0812">Transmembrane</keyword>
<keyword evidence="1" id="KW-1133">Transmembrane helix</keyword>
<feature type="transmembrane region" description="Helical" evidence="1">
    <location>
        <begin position="173"/>
        <end position="199"/>
    </location>
</feature>
<evidence type="ECO:0000313" key="3">
    <source>
        <dbReference type="Proteomes" id="UP000183940"/>
    </source>
</evidence>
<accession>A0A1L9QLX0</accession>
<protein>
    <submittedName>
        <fullName evidence="2">Uncharacterized protein</fullName>
    </submittedName>
</protein>
<evidence type="ECO:0000313" key="2">
    <source>
        <dbReference type="EMBL" id="OJJ20689.1"/>
    </source>
</evidence>
<feature type="transmembrane region" description="Helical" evidence="1">
    <location>
        <begin position="118"/>
        <end position="141"/>
    </location>
</feature>
<dbReference type="AlphaFoldDB" id="A0A1L9QLX0"/>
<comment type="caution">
    <text evidence="2">The sequence shown here is derived from an EMBL/GenBank/DDBJ whole genome shotgun (WGS) entry which is preliminary data.</text>
</comment>
<feature type="transmembrane region" description="Helical" evidence="1">
    <location>
        <begin position="48"/>
        <end position="66"/>
    </location>
</feature>
<keyword evidence="3" id="KW-1185">Reference proteome</keyword>
<organism evidence="2 3">
    <name type="scientific">Roseofilum reptotaenium AO1-A</name>
    <dbReference type="NCBI Taxonomy" id="1925591"/>
    <lineage>
        <taxon>Bacteria</taxon>
        <taxon>Bacillati</taxon>
        <taxon>Cyanobacteriota</taxon>
        <taxon>Cyanophyceae</taxon>
        <taxon>Desertifilales</taxon>
        <taxon>Desertifilaceae</taxon>
        <taxon>Roseofilum</taxon>
    </lineage>
</organism>
<evidence type="ECO:0000256" key="1">
    <source>
        <dbReference type="SAM" id="Phobius"/>
    </source>
</evidence>
<dbReference type="STRING" id="1925591.BI308_20540"/>
<reference evidence="2" key="1">
    <citation type="submission" date="2016-10" db="EMBL/GenBank/DDBJ databases">
        <title>CRISPR-Cas defence system in Roseofilum reptotaenium: evidence of a bacteriophage-cyanobacterium arms race in the coral black band disease.</title>
        <authorList>
            <person name="Buerger P."/>
            <person name="Wood-Charlson E.M."/>
            <person name="Weynberg K.D."/>
            <person name="Willis B."/>
            <person name="Van Oppen M.J."/>
        </authorList>
    </citation>
    <scope>NUCLEOTIDE SEQUENCE [LARGE SCALE GENOMIC DNA]</scope>
    <source>
        <strain evidence="2">AO1-A</strain>
    </source>
</reference>
<keyword evidence="1" id="KW-0472">Membrane</keyword>
<gene>
    <name evidence="2" type="ORF">BI308_20540</name>
</gene>
<dbReference type="EMBL" id="MLAW01000047">
    <property type="protein sequence ID" value="OJJ20689.1"/>
    <property type="molecule type" value="Genomic_DNA"/>
</dbReference>